<dbReference type="AlphaFoldDB" id="A0A9D1J0I0"/>
<dbReference type="Proteomes" id="UP000886785">
    <property type="component" value="Unassembled WGS sequence"/>
</dbReference>
<dbReference type="InterPro" id="IPR000835">
    <property type="entry name" value="HTH_MarR-typ"/>
</dbReference>
<evidence type="ECO:0000313" key="3">
    <source>
        <dbReference type="Proteomes" id="UP000886785"/>
    </source>
</evidence>
<reference evidence="2" key="2">
    <citation type="journal article" date="2021" name="PeerJ">
        <title>Extensive microbial diversity within the chicken gut microbiome revealed by metagenomics and culture.</title>
        <authorList>
            <person name="Gilroy R."/>
            <person name="Ravi A."/>
            <person name="Getino M."/>
            <person name="Pursley I."/>
            <person name="Horton D.L."/>
            <person name="Alikhan N.F."/>
            <person name="Baker D."/>
            <person name="Gharbi K."/>
            <person name="Hall N."/>
            <person name="Watson M."/>
            <person name="Adriaenssens E.M."/>
            <person name="Foster-Nyarko E."/>
            <person name="Jarju S."/>
            <person name="Secka A."/>
            <person name="Antonio M."/>
            <person name="Oren A."/>
            <person name="Chaudhuri R.R."/>
            <person name="La Ragione R."/>
            <person name="Hildebrand F."/>
            <person name="Pallen M.J."/>
        </authorList>
    </citation>
    <scope>NUCLEOTIDE SEQUENCE</scope>
    <source>
        <strain evidence="2">ChiSjej1B19-7085</strain>
    </source>
</reference>
<sequence>MQDTDFDVLVRDVRHIVIQFEALANQSVARSGLTGVQAYLLLYILHQSGKGTSLTEIQRELRYSKSTLSATVKRLRDMGYVRIVPYAGDDRRKILFATGKGEELREFLEQSVSEVHHRLYGGFSGTELDTLSRMQKRMLRNLSPENQD</sequence>
<name>A0A9D1J0I0_9FIRM</name>
<dbReference type="PANTHER" id="PTHR33164">
    <property type="entry name" value="TRANSCRIPTIONAL REGULATOR, MARR FAMILY"/>
    <property type="match status" value="1"/>
</dbReference>
<feature type="domain" description="HTH marR-type" evidence="1">
    <location>
        <begin position="6"/>
        <end position="140"/>
    </location>
</feature>
<dbReference type="GO" id="GO:0006950">
    <property type="term" value="P:response to stress"/>
    <property type="evidence" value="ECO:0007669"/>
    <property type="project" value="TreeGrafter"/>
</dbReference>
<dbReference type="GO" id="GO:0003700">
    <property type="term" value="F:DNA-binding transcription factor activity"/>
    <property type="evidence" value="ECO:0007669"/>
    <property type="project" value="InterPro"/>
</dbReference>
<dbReference type="InterPro" id="IPR036388">
    <property type="entry name" value="WH-like_DNA-bd_sf"/>
</dbReference>
<evidence type="ECO:0000313" key="2">
    <source>
        <dbReference type="EMBL" id="HIR56243.1"/>
    </source>
</evidence>
<dbReference type="EMBL" id="DVHF01000011">
    <property type="protein sequence ID" value="HIR56243.1"/>
    <property type="molecule type" value="Genomic_DNA"/>
</dbReference>
<organism evidence="2 3">
    <name type="scientific">Candidatus Gallacutalibacter pullicola</name>
    <dbReference type="NCBI Taxonomy" id="2840830"/>
    <lineage>
        <taxon>Bacteria</taxon>
        <taxon>Bacillati</taxon>
        <taxon>Bacillota</taxon>
        <taxon>Clostridia</taxon>
        <taxon>Eubacteriales</taxon>
        <taxon>Candidatus Gallacutalibacter</taxon>
    </lineage>
</organism>
<proteinExistence type="predicted"/>
<dbReference type="InterPro" id="IPR039422">
    <property type="entry name" value="MarR/SlyA-like"/>
</dbReference>
<reference evidence="2" key="1">
    <citation type="submission" date="2020-10" db="EMBL/GenBank/DDBJ databases">
        <authorList>
            <person name="Gilroy R."/>
        </authorList>
    </citation>
    <scope>NUCLEOTIDE SEQUENCE</scope>
    <source>
        <strain evidence="2">ChiSjej1B19-7085</strain>
    </source>
</reference>
<gene>
    <name evidence="2" type="ORF">IAA54_01085</name>
</gene>
<dbReference type="Pfam" id="PF12802">
    <property type="entry name" value="MarR_2"/>
    <property type="match status" value="1"/>
</dbReference>
<accession>A0A9D1J0I0</accession>
<dbReference type="InterPro" id="IPR036390">
    <property type="entry name" value="WH_DNA-bd_sf"/>
</dbReference>
<dbReference type="SUPFAM" id="SSF46785">
    <property type="entry name" value="Winged helix' DNA-binding domain"/>
    <property type="match status" value="1"/>
</dbReference>
<dbReference type="Gene3D" id="1.10.10.10">
    <property type="entry name" value="Winged helix-like DNA-binding domain superfamily/Winged helix DNA-binding domain"/>
    <property type="match status" value="1"/>
</dbReference>
<dbReference type="PANTHER" id="PTHR33164:SF43">
    <property type="entry name" value="HTH-TYPE TRANSCRIPTIONAL REPRESSOR YETL"/>
    <property type="match status" value="1"/>
</dbReference>
<comment type="caution">
    <text evidence="2">The sequence shown here is derived from an EMBL/GenBank/DDBJ whole genome shotgun (WGS) entry which is preliminary data.</text>
</comment>
<protein>
    <submittedName>
        <fullName evidence="2">MarR family transcriptional regulator</fullName>
    </submittedName>
</protein>
<dbReference type="PROSITE" id="PS50995">
    <property type="entry name" value="HTH_MARR_2"/>
    <property type="match status" value="1"/>
</dbReference>
<evidence type="ECO:0000259" key="1">
    <source>
        <dbReference type="PROSITE" id="PS50995"/>
    </source>
</evidence>
<dbReference type="SMART" id="SM00347">
    <property type="entry name" value="HTH_MARR"/>
    <property type="match status" value="1"/>
</dbReference>
<dbReference type="PRINTS" id="PR00598">
    <property type="entry name" value="HTHMARR"/>
</dbReference>